<feature type="region of interest" description="Disordered" evidence="5">
    <location>
        <begin position="291"/>
        <end position="405"/>
    </location>
</feature>
<dbReference type="AlphaFoldDB" id="A0A4P9X9A6"/>
<evidence type="ECO:0000313" key="7">
    <source>
        <dbReference type="EMBL" id="RKP01875.1"/>
    </source>
</evidence>
<dbReference type="InterPro" id="IPR001356">
    <property type="entry name" value="HD"/>
</dbReference>
<feature type="DNA-binding region" description="Homeobox" evidence="4">
    <location>
        <begin position="397"/>
        <end position="455"/>
    </location>
</feature>
<reference evidence="8" key="1">
    <citation type="journal article" date="2018" name="Nat. Microbiol.">
        <title>Leveraging single-cell genomics to expand the fungal tree of life.</title>
        <authorList>
            <person name="Ahrendt S.R."/>
            <person name="Quandt C.A."/>
            <person name="Ciobanu D."/>
            <person name="Clum A."/>
            <person name="Salamov A."/>
            <person name="Andreopoulos B."/>
            <person name="Cheng J.F."/>
            <person name="Woyke T."/>
            <person name="Pelin A."/>
            <person name="Henrissat B."/>
            <person name="Reynolds N.K."/>
            <person name="Benny G.L."/>
            <person name="Smith M.E."/>
            <person name="James T.Y."/>
            <person name="Grigoriev I.V."/>
        </authorList>
    </citation>
    <scope>NUCLEOTIDE SEQUENCE [LARGE SCALE GENOMIC DNA]</scope>
    <source>
        <strain evidence="8">ATCC 52028</strain>
    </source>
</reference>
<evidence type="ECO:0000256" key="5">
    <source>
        <dbReference type="SAM" id="MobiDB-lite"/>
    </source>
</evidence>
<feature type="compositionally biased region" description="Basic residues" evidence="5">
    <location>
        <begin position="309"/>
        <end position="319"/>
    </location>
</feature>
<dbReference type="SUPFAM" id="SSF46689">
    <property type="entry name" value="Homeodomain-like"/>
    <property type="match status" value="1"/>
</dbReference>
<dbReference type="Pfam" id="PF05920">
    <property type="entry name" value="Homeobox_KN"/>
    <property type="match status" value="1"/>
</dbReference>
<dbReference type="EMBL" id="ML014158">
    <property type="protein sequence ID" value="RKP01875.1"/>
    <property type="molecule type" value="Genomic_DNA"/>
</dbReference>
<dbReference type="GO" id="GO:0003677">
    <property type="term" value="F:DNA binding"/>
    <property type="evidence" value="ECO:0007669"/>
    <property type="project" value="UniProtKB-UniRule"/>
</dbReference>
<evidence type="ECO:0000313" key="8">
    <source>
        <dbReference type="Proteomes" id="UP000274922"/>
    </source>
</evidence>
<proteinExistence type="predicted"/>
<dbReference type="GO" id="GO:0006355">
    <property type="term" value="P:regulation of DNA-templated transcription"/>
    <property type="evidence" value="ECO:0007669"/>
    <property type="project" value="InterPro"/>
</dbReference>
<keyword evidence="1 4" id="KW-0238">DNA-binding</keyword>
<name>A0A4P9X9A6_9FUNG</name>
<dbReference type="InterPro" id="IPR050224">
    <property type="entry name" value="TALE_homeobox"/>
</dbReference>
<evidence type="ECO:0000256" key="1">
    <source>
        <dbReference type="ARBA" id="ARBA00023125"/>
    </source>
</evidence>
<accession>A0A4P9X9A6</accession>
<feature type="domain" description="Homeobox" evidence="6">
    <location>
        <begin position="395"/>
        <end position="454"/>
    </location>
</feature>
<dbReference type="PANTHER" id="PTHR11850">
    <property type="entry name" value="HOMEOBOX PROTEIN TRANSCRIPTION FACTORS"/>
    <property type="match status" value="1"/>
</dbReference>
<keyword evidence="8" id="KW-1185">Reference proteome</keyword>
<dbReference type="CDD" id="cd00086">
    <property type="entry name" value="homeodomain"/>
    <property type="match status" value="1"/>
</dbReference>
<dbReference type="PROSITE" id="PS50071">
    <property type="entry name" value="HOMEOBOX_2"/>
    <property type="match status" value="1"/>
</dbReference>
<keyword evidence="3 4" id="KW-0539">Nucleus</keyword>
<protein>
    <recommendedName>
        <fullName evidence="6">Homeobox domain-containing protein</fullName>
    </recommendedName>
</protein>
<evidence type="ECO:0000259" key="6">
    <source>
        <dbReference type="PROSITE" id="PS50071"/>
    </source>
</evidence>
<keyword evidence="2 4" id="KW-0371">Homeobox</keyword>
<dbReference type="STRING" id="1555241.A0A4P9X9A6"/>
<dbReference type="Gene3D" id="1.10.10.60">
    <property type="entry name" value="Homeodomain-like"/>
    <property type="match status" value="1"/>
</dbReference>
<evidence type="ECO:0000256" key="2">
    <source>
        <dbReference type="ARBA" id="ARBA00023155"/>
    </source>
</evidence>
<feature type="compositionally biased region" description="Polar residues" evidence="5">
    <location>
        <begin position="344"/>
        <end position="359"/>
    </location>
</feature>
<dbReference type="Proteomes" id="UP000274922">
    <property type="component" value="Unassembled WGS sequence"/>
</dbReference>
<dbReference type="SMART" id="SM00389">
    <property type="entry name" value="HOX"/>
    <property type="match status" value="1"/>
</dbReference>
<gene>
    <name evidence="7" type="ORF">CXG81DRAFT_18376</name>
</gene>
<dbReference type="GO" id="GO:0005634">
    <property type="term" value="C:nucleus"/>
    <property type="evidence" value="ECO:0007669"/>
    <property type="project" value="UniProtKB-SubCell"/>
</dbReference>
<sequence length="472" mass="50602">MIVDISFEGNAFAGLTQRLWQMRNQLRTSLPTKAVLGVLERLPDEADQLHTLVLQSKSAHDQTGQTLDDVSATLMSAAMVLIHQIQDACVRVCLDARETDAILAEFDFRASQLIAAPANRSWTAISSAAAAAPASGTPPDTQHSAHTAISEAFSQLMPREDSGWSAGHVSPLGAAIGAVNGDADLHKLRLDDAAHDASRLMHASLITPPRGLEWPAFAVMDGHRASESAAVHGAGAPPAQDEIHGAATYAYGGMGAFGEQAYAAAAAVVAAAGHNGGMLLYHGAQNHLSPLPSHLHVDPQRPTSLLQHSHSHPHQHLHLHQQTMPHQLAQQMQAQRHPPHLQHVASSQASLAQGLQTPRGSKGGSVSSMSGSSSSTGDRTPRPSRKGTGVGPAHTNRRAKRPNHNATIIAVLDAWYAENRRYPYPSEEVKKTLLGQTSLSMMQLNNWFINKRRRDPAWRGRVATKGDVKDEC</sequence>
<organism evidence="7 8">
    <name type="scientific">Caulochytrium protostelioides</name>
    <dbReference type="NCBI Taxonomy" id="1555241"/>
    <lineage>
        <taxon>Eukaryota</taxon>
        <taxon>Fungi</taxon>
        <taxon>Fungi incertae sedis</taxon>
        <taxon>Chytridiomycota</taxon>
        <taxon>Chytridiomycota incertae sedis</taxon>
        <taxon>Chytridiomycetes</taxon>
        <taxon>Caulochytriales</taxon>
        <taxon>Caulochytriaceae</taxon>
        <taxon>Caulochytrium</taxon>
    </lineage>
</organism>
<dbReference type="InterPro" id="IPR009057">
    <property type="entry name" value="Homeodomain-like_sf"/>
</dbReference>
<dbReference type="OrthoDB" id="10056939at2759"/>
<comment type="subcellular location">
    <subcellularLocation>
        <location evidence="4">Nucleus</location>
    </subcellularLocation>
</comment>
<feature type="compositionally biased region" description="Low complexity" evidence="5">
    <location>
        <begin position="364"/>
        <end position="377"/>
    </location>
</feature>
<evidence type="ECO:0000256" key="4">
    <source>
        <dbReference type="PROSITE-ProRule" id="PRU00108"/>
    </source>
</evidence>
<evidence type="ECO:0000256" key="3">
    <source>
        <dbReference type="ARBA" id="ARBA00023242"/>
    </source>
</evidence>
<dbReference type="InterPro" id="IPR008422">
    <property type="entry name" value="KN_HD"/>
</dbReference>